<feature type="region of interest" description="Disordered" evidence="5">
    <location>
        <begin position="465"/>
        <end position="574"/>
    </location>
</feature>
<evidence type="ECO:0000259" key="6">
    <source>
        <dbReference type="PROSITE" id="PS50158"/>
    </source>
</evidence>
<keyword evidence="3" id="KW-0694">RNA-binding</keyword>
<keyword evidence="2" id="KW-0963">Cytoplasm</keyword>
<dbReference type="InterPro" id="IPR001878">
    <property type="entry name" value="Znf_CCHC"/>
</dbReference>
<dbReference type="SUPFAM" id="SSF47769">
    <property type="entry name" value="SAM/Pointed domain"/>
    <property type="match status" value="1"/>
</dbReference>
<feature type="compositionally biased region" description="Low complexity" evidence="5">
    <location>
        <begin position="758"/>
        <end position="769"/>
    </location>
</feature>
<dbReference type="InterPro" id="IPR057327">
    <property type="entry name" value="Vts1_dom"/>
</dbReference>
<dbReference type="InterPro" id="IPR013761">
    <property type="entry name" value="SAM/pointed_sf"/>
</dbReference>
<keyword evidence="4" id="KW-0479">Metal-binding</keyword>
<feature type="region of interest" description="Disordered" evidence="5">
    <location>
        <begin position="683"/>
        <end position="864"/>
    </location>
</feature>
<dbReference type="GO" id="GO:0008270">
    <property type="term" value="F:zinc ion binding"/>
    <property type="evidence" value="ECO:0007669"/>
    <property type="project" value="UniProtKB-KW"/>
</dbReference>
<feature type="compositionally biased region" description="Low complexity" evidence="5">
    <location>
        <begin position="817"/>
        <end position="833"/>
    </location>
</feature>
<evidence type="ECO:0000256" key="5">
    <source>
        <dbReference type="SAM" id="MobiDB-lite"/>
    </source>
</evidence>
<dbReference type="Pfam" id="PF00098">
    <property type="entry name" value="zf-CCHC"/>
    <property type="match status" value="1"/>
</dbReference>
<keyword evidence="8" id="KW-1185">Reference proteome</keyword>
<dbReference type="GO" id="GO:0000289">
    <property type="term" value="P:nuclear-transcribed mRNA poly(A) tail shortening"/>
    <property type="evidence" value="ECO:0007669"/>
    <property type="project" value="TreeGrafter"/>
</dbReference>
<evidence type="ECO:0000313" key="8">
    <source>
        <dbReference type="Proteomes" id="UP000008743"/>
    </source>
</evidence>
<keyword evidence="4" id="KW-0862">Zinc</keyword>
<feature type="compositionally biased region" description="Low complexity" evidence="5">
    <location>
        <begin position="720"/>
        <end position="735"/>
    </location>
</feature>
<dbReference type="InParanoid" id="A0A0D2X066"/>
<dbReference type="InterPro" id="IPR050897">
    <property type="entry name" value="SMAUG/VTS1_RNA-bind"/>
</dbReference>
<feature type="domain" description="CCHC-type" evidence="6">
    <location>
        <begin position="884"/>
        <end position="898"/>
    </location>
</feature>
<dbReference type="Pfam" id="PF25479">
    <property type="entry name" value="Vts1"/>
    <property type="match status" value="1"/>
</dbReference>
<proteinExistence type="predicted"/>
<feature type="compositionally biased region" description="Basic residues" evidence="5">
    <location>
        <begin position="501"/>
        <end position="515"/>
    </location>
</feature>
<evidence type="ECO:0000313" key="7">
    <source>
        <dbReference type="EMBL" id="KJE88524.1"/>
    </source>
</evidence>
<protein>
    <recommendedName>
        <fullName evidence="6">CCHC-type domain-containing protein</fullName>
    </recommendedName>
</protein>
<dbReference type="PANTHER" id="PTHR12515">
    <property type="entry name" value="STERILE ALPHA MOTIF DOMAIN CONTAINING PROTEIN 4-RELATED"/>
    <property type="match status" value="1"/>
</dbReference>
<dbReference type="STRING" id="595528.A0A0D2X066"/>
<feature type="compositionally biased region" description="Low complexity" evidence="5">
    <location>
        <begin position="131"/>
        <end position="150"/>
    </location>
</feature>
<feature type="compositionally biased region" description="Low complexity" evidence="5">
    <location>
        <begin position="549"/>
        <end position="568"/>
    </location>
</feature>
<feature type="compositionally biased region" description="Polar residues" evidence="5">
    <location>
        <begin position="288"/>
        <end position="300"/>
    </location>
</feature>
<name>A0A0D2X066_CAPO3</name>
<dbReference type="GO" id="GO:0003729">
    <property type="term" value="F:mRNA binding"/>
    <property type="evidence" value="ECO:0007669"/>
    <property type="project" value="TreeGrafter"/>
</dbReference>
<gene>
    <name evidence="7" type="ORF">CAOG_000169</name>
</gene>
<dbReference type="RefSeq" id="XP_004365040.1">
    <property type="nucleotide sequence ID" value="XM_004364983.2"/>
</dbReference>
<evidence type="ECO:0000256" key="1">
    <source>
        <dbReference type="ARBA" id="ARBA00004496"/>
    </source>
</evidence>
<dbReference type="Gene3D" id="1.10.150.50">
    <property type="entry name" value="Transcription Factor, Ets-1"/>
    <property type="match status" value="1"/>
</dbReference>
<feature type="compositionally biased region" description="Gly residues" evidence="5">
    <location>
        <begin position="118"/>
        <end position="130"/>
    </location>
</feature>
<dbReference type="PANTHER" id="PTHR12515:SF5">
    <property type="entry name" value="PROTEIN SMAUG"/>
    <property type="match status" value="1"/>
</dbReference>
<comment type="subcellular location">
    <subcellularLocation>
        <location evidence="1">Cytoplasm</location>
    </subcellularLocation>
</comment>
<feature type="region of interest" description="Disordered" evidence="5">
    <location>
        <begin position="636"/>
        <end position="667"/>
    </location>
</feature>
<dbReference type="SMART" id="SM00343">
    <property type="entry name" value="ZnF_C2HC"/>
    <property type="match status" value="1"/>
</dbReference>
<dbReference type="PROSITE" id="PS50158">
    <property type="entry name" value="ZF_CCHC"/>
    <property type="match status" value="1"/>
</dbReference>
<evidence type="ECO:0000256" key="3">
    <source>
        <dbReference type="ARBA" id="ARBA00022884"/>
    </source>
</evidence>
<dbReference type="Pfam" id="PF26034">
    <property type="entry name" value="PHAT_SMAUG"/>
    <property type="match status" value="1"/>
</dbReference>
<feature type="region of interest" description="Disordered" evidence="5">
    <location>
        <begin position="252"/>
        <end position="343"/>
    </location>
</feature>
<dbReference type="Pfam" id="PF00536">
    <property type="entry name" value="SAM_1"/>
    <property type="match status" value="1"/>
</dbReference>
<sequence length="915" mass="96338">MPADIEAFNRQAAEIDEWFGLLEPSERTTILCSLLQHCNPLEVRFLSTVLDEIASRDYYHLRSLETWANSVEYLVELDVQTTRQLNAAHAAFAAAPPSTATTTAAAAATFANGKHPPGTGGGGGGAGAGGSPSSSSSLSSSNSSSASSSSSSTVHRILSKLAQRLLELLPLLHVRNYQASSRYFPLIQRVFDHSIDASNAGIQQHQDEQPYEFANHCRTILTLALTHPSFTFHQKETVMGLLQRLLFLSGLREGEEDEEDESNRQPDTTTGAVAGGEAQSKDPVEGASASSLSLVDTASTDGAGANSAALPSVPPSATPSAESNARRGTVRHSHPAAVKRPHSFMDHPQSMLGFLQFLKPDFTTSFSSLEAQNHEVATTAQVSPNISRGNSSDRVLEHLHDKQQSADAPPPRRNGAGQHFASNHIQTGGSAFGPTSFFAHSANPQTSVPAVQLAARPASYASPAGELKPVRQAPPPPVAAAAAQSSHALQQSHSTPAAPLHHNHQQQQHHHHVSHHTPASTPALHMQQTPPSASQQFHLQQYRQHHQQSEPSIASPAPAASKAAQSPPKGQTSYQNIDIPLWLRGLRLHKYAPLFETMTIEDMLQLTESQLLGWGMTAGASKKLLVQLDELRRTNLPSADRRSRGSVNSNEDDASGTAGVGKSSKAARLAEAAEEHIYDEIYTDGGDIVPKPNKAASARPPMPAPTAERPVSQIHPIRTAPSKPAPAAAHASPVPIRSDTTQPHSPRPVPAQRERKTSSSSNVAANTASGTPASEARPAMPLPQNQNGPSAPVTLPTTAAAAAAAPTKEKPQIKQRASSSTSLAVSTHSSGSATPVTPGPASPRAAPINPGPTSPRLNNAGVVPASGPSGTLPVAAAAVSLPFCFNCGEEGHVGHECPVRNIDADVHESLAHSFA</sequence>
<dbReference type="AlphaFoldDB" id="A0A0D2X066"/>
<evidence type="ECO:0000256" key="4">
    <source>
        <dbReference type="PROSITE-ProRule" id="PRU00047"/>
    </source>
</evidence>
<feature type="compositionally biased region" description="Polar residues" evidence="5">
    <location>
        <begin position="526"/>
        <end position="542"/>
    </location>
</feature>
<feature type="compositionally biased region" description="Low complexity" evidence="5">
    <location>
        <begin position="789"/>
        <end position="806"/>
    </location>
</feature>
<feature type="region of interest" description="Disordered" evidence="5">
    <location>
        <begin position="400"/>
        <end position="438"/>
    </location>
</feature>
<feature type="compositionally biased region" description="Low complexity" evidence="5">
    <location>
        <begin position="479"/>
        <end position="494"/>
    </location>
</feature>
<dbReference type="EMBL" id="KE346360">
    <property type="protein sequence ID" value="KJE88524.1"/>
    <property type="molecule type" value="Genomic_DNA"/>
</dbReference>
<dbReference type="GO" id="GO:0000932">
    <property type="term" value="C:P-body"/>
    <property type="evidence" value="ECO:0007669"/>
    <property type="project" value="TreeGrafter"/>
</dbReference>
<organism evidence="7 8">
    <name type="scientific">Capsaspora owczarzaki (strain ATCC 30864)</name>
    <dbReference type="NCBI Taxonomy" id="595528"/>
    <lineage>
        <taxon>Eukaryota</taxon>
        <taxon>Filasterea</taxon>
        <taxon>Capsaspora</taxon>
    </lineage>
</organism>
<accession>A0A0D2X066</accession>
<evidence type="ECO:0000256" key="2">
    <source>
        <dbReference type="ARBA" id="ARBA00022490"/>
    </source>
</evidence>
<keyword evidence="4" id="KW-0863">Zinc-finger</keyword>
<dbReference type="InterPro" id="IPR001660">
    <property type="entry name" value="SAM"/>
</dbReference>
<feature type="compositionally biased region" description="Basic residues" evidence="5">
    <location>
        <begin position="328"/>
        <end position="342"/>
    </location>
</feature>
<dbReference type="OrthoDB" id="6361509at2759"/>
<dbReference type="InterPro" id="IPR058599">
    <property type="entry name" value="PHAT_Smg/ZCCHC2-like"/>
</dbReference>
<dbReference type="Proteomes" id="UP000008743">
    <property type="component" value="Unassembled WGS sequence"/>
</dbReference>
<reference evidence="8" key="1">
    <citation type="submission" date="2011-02" db="EMBL/GenBank/DDBJ databases">
        <title>The Genome Sequence of Capsaspora owczarzaki ATCC 30864.</title>
        <authorList>
            <person name="Russ C."/>
            <person name="Cuomo C."/>
            <person name="Burger G."/>
            <person name="Gray M.W."/>
            <person name="Holland P.W.H."/>
            <person name="King N."/>
            <person name="Lang F.B.F."/>
            <person name="Roger A.J."/>
            <person name="Ruiz-Trillo I."/>
            <person name="Young S.K."/>
            <person name="Zeng Q."/>
            <person name="Gargeya S."/>
            <person name="Alvarado L."/>
            <person name="Berlin A."/>
            <person name="Chapman S.B."/>
            <person name="Chen Z."/>
            <person name="Freedman E."/>
            <person name="Gellesch M."/>
            <person name="Goldberg J."/>
            <person name="Griggs A."/>
            <person name="Gujja S."/>
            <person name="Heilman E."/>
            <person name="Heiman D."/>
            <person name="Howarth C."/>
            <person name="Mehta T."/>
            <person name="Neiman D."/>
            <person name="Pearson M."/>
            <person name="Roberts A."/>
            <person name="Saif S."/>
            <person name="Shea T."/>
            <person name="Shenoy N."/>
            <person name="Sisk P."/>
            <person name="Stolte C."/>
            <person name="Sykes S."/>
            <person name="White J."/>
            <person name="Yandava C."/>
            <person name="Haas B."/>
            <person name="Nusbaum C."/>
            <person name="Birren B."/>
        </authorList>
    </citation>
    <scope>NUCLEOTIDE SEQUENCE</scope>
    <source>
        <strain evidence="8">ATCC 30864</strain>
    </source>
</reference>
<dbReference type="eggNOG" id="KOG3791">
    <property type="taxonomic scope" value="Eukaryota"/>
</dbReference>
<feature type="compositionally biased region" description="Polar residues" evidence="5">
    <location>
        <begin position="420"/>
        <end position="429"/>
    </location>
</feature>
<feature type="region of interest" description="Disordered" evidence="5">
    <location>
        <begin position="110"/>
        <end position="150"/>
    </location>
</feature>